<dbReference type="EMBL" id="JADZGI010000001">
    <property type="protein sequence ID" value="MBH0112931.1"/>
    <property type="molecule type" value="Genomic_DNA"/>
</dbReference>
<keyword evidence="2" id="KW-1185">Reference proteome</keyword>
<proteinExistence type="predicted"/>
<gene>
    <name evidence="1" type="ORF">I5E68_08205</name>
</gene>
<accession>A0A931MLC7</accession>
<reference evidence="1" key="1">
    <citation type="submission" date="2020-11" db="EMBL/GenBank/DDBJ databases">
        <title>Novosphingobium aureum sp. nov., a marine bacterium isolated from sediment of a salt flat.</title>
        <authorList>
            <person name="Yoo Y."/>
            <person name="Kim J.-J."/>
        </authorList>
    </citation>
    <scope>NUCLEOTIDE SEQUENCE</scope>
    <source>
        <strain evidence="1">YJ-S2-02</strain>
    </source>
</reference>
<dbReference type="Proteomes" id="UP000617634">
    <property type="component" value="Unassembled WGS sequence"/>
</dbReference>
<evidence type="ECO:0000313" key="2">
    <source>
        <dbReference type="Proteomes" id="UP000617634"/>
    </source>
</evidence>
<comment type="caution">
    <text evidence="1">The sequence shown here is derived from an EMBL/GenBank/DDBJ whole genome shotgun (WGS) entry which is preliminary data.</text>
</comment>
<protein>
    <submittedName>
        <fullName evidence="1">Uncharacterized protein</fullName>
    </submittedName>
</protein>
<sequence>MGQVASVAEVNLPPEAWRAGNIYWRINSTLNAGYVLVVSHRMPICHLTGGGAEDLQPVVVEVLASAEFGSA</sequence>
<dbReference type="RefSeq" id="WP_197162794.1">
    <property type="nucleotide sequence ID" value="NZ_JADZGI010000001.1"/>
</dbReference>
<dbReference type="AlphaFoldDB" id="A0A931MLC7"/>
<organism evidence="1 2">
    <name type="scientific">Novosphingobium aureum</name>
    <dbReference type="NCBI Taxonomy" id="2792964"/>
    <lineage>
        <taxon>Bacteria</taxon>
        <taxon>Pseudomonadati</taxon>
        <taxon>Pseudomonadota</taxon>
        <taxon>Alphaproteobacteria</taxon>
        <taxon>Sphingomonadales</taxon>
        <taxon>Sphingomonadaceae</taxon>
        <taxon>Novosphingobium</taxon>
    </lineage>
</organism>
<name>A0A931MLC7_9SPHN</name>
<evidence type="ECO:0000313" key="1">
    <source>
        <dbReference type="EMBL" id="MBH0112931.1"/>
    </source>
</evidence>